<dbReference type="InterPro" id="IPR002725">
    <property type="entry name" value="YgjP-like_metallopeptidase"/>
</dbReference>
<feature type="domain" description="YgjP-like metallopeptidase" evidence="1">
    <location>
        <begin position="77"/>
        <end position="173"/>
    </location>
</feature>
<gene>
    <name evidence="2" type="ORF">COX81_03730</name>
</gene>
<organism evidence="2 3">
    <name type="scientific">Candidatus Magasanikbacteria bacterium CG_4_10_14_0_2_um_filter_37_12</name>
    <dbReference type="NCBI Taxonomy" id="1974637"/>
    <lineage>
        <taxon>Bacteria</taxon>
        <taxon>Candidatus Magasanikiibacteriota</taxon>
    </lineage>
</organism>
<reference evidence="3" key="1">
    <citation type="submission" date="2017-09" db="EMBL/GenBank/DDBJ databases">
        <title>Depth-based differentiation of microbial function through sediment-hosted aquifers and enrichment of novel symbionts in the deep terrestrial subsurface.</title>
        <authorList>
            <person name="Probst A.J."/>
            <person name="Ladd B."/>
            <person name="Jarett J.K."/>
            <person name="Geller-Mcgrath D.E."/>
            <person name="Sieber C.M.K."/>
            <person name="Emerson J.B."/>
            <person name="Anantharaman K."/>
            <person name="Thomas B.C."/>
            <person name="Malmstrom R."/>
            <person name="Stieglmeier M."/>
            <person name="Klingl A."/>
            <person name="Woyke T."/>
            <person name="Ryan C.M."/>
            <person name="Banfield J.F."/>
        </authorList>
    </citation>
    <scope>NUCLEOTIDE SEQUENCE [LARGE SCALE GENOMIC DNA]</scope>
</reference>
<evidence type="ECO:0000313" key="3">
    <source>
        <dbReference type="Proteomes" id="UP000228568"/>
    </source>
</evidence>
<accession>A0A2M7V6V0</accession>
<dbReference type="Gene3D" id="3.30.2010.10">
    <property type="entry name" value="Metalloproteases ('zincins'), catalytic domain"/>
    <property type="match status" value="1"/>
</dbReference>
<name>A0A2M7V6V0_9BACT</name>
<sequence length="179" mass="21164">MDYKLKHYKRSKYIRITISSKAGVLVTAPKWVGKKEIERFVIDKQDWIEKNKSIIKDRLSKQGKKEKIFPPFATCGARAKKLIRDRLYFFNKHYHFSFQKISVRDQKTRWGSCSSAGTLSFNYRLFFVPLELCDYVVVHELCHTKEMNHSAKFWKMVSETIPDYRALQVALRKFGLATD</sequence>
<evidence type="ECO:0000313" key="2">
    <source>
        <dbReference type="EMBL" id="PIZ94394.1"/>
    </source>
</evidence>
<comment type="caution">
    <text evidence="2">The sequence shown here is derived from an EMBL/GenBank/DDBJ whole genome shotgun (WGS) entry which is preliminary data.</text>
</comment>
<protein>
    <submittedName>
        <fullName evidence="2">Metal-dependent hydrolase</fullName>
    </submittedName>
</protein>
<proteinExistence type="predicted"/>
<dbReference type="CDD" id="cd07344">
    <property type="entry name" value="M48_yhfN_like"/>
    <property type="match status" value="1"/>
</dbReference>
<dbReference type="Proteomes" id="UP000228568">
    <property type="component" value="Unassembled WGS sequence"/>
</dbReference>
<dbReference type="InterPro" id="IPR053136">
    <property type="entry name" value="UTP_pyrophosphatase-like"/>
</dbReference>
<dbReference type="PANTHER" id="PTHR30399">
    <property type="entry name" value="UNCHARACTERIZED PROTEIN YGJP"/>
    <property type="match status" value="1"/>
</dbReference>
<evidence type="ECO:0000259" key="1">
    <source>
        <dbReference type="Pfam" id="PF01863"/>
    </source>
</evidence>
<dbReference type="PANTHER" id="PTHR30399:SF1">
    <property type="entry name" value="UTP PYROPHOSPHATASE"/>
    <property type="match status" value="1"/>
</dbReference>
<keyword evidence="2" id="KW-0378">Hydrolase</keyword>
<dbReference type="Pfam" id="PF01863">
    <property type="entry name" value="YgjP-like"/>
    <property type="match status" value="2"/>
</dbReference>
<dbReference type="GO" id="GO:0016787">
    <property type="term" value="F:hydrolase activity"/>
    <property type="evidence" value="ECO:0007669"/>
    <property type="project" value="UniProtKB-KW"/>
</dbReference>
<dbReference type="AlphaFoldDB" id="A0A2M7V6V0"/>
<dbReference type="EMBL" id="PFPK01000045">
    <property type="protein sequence ID" value="PIZ94394.1"/>
    <property type="molecule type" value="Genomic_DNA"/>
</dbReference>
<feature type="domain" description="YgjP-like metallopeptidase" evidence="1">
    <location>
        <begin position="12"/>
        <end position="64"/>
    </location>
</feature>